<dbReference type="PANTHER" id="PTHR11236">
    <property type="entry name" value="AMINOBENZOATE/ANTHRANILATE SYNTHASE"/>
    <property type="match status" value="1"/>
</dbReference>
<evidence type="ECO:0000256" key="13">
    <source>
        <dbReference type="ARBA" id="ARBA00031329"/>
    </source>
</evidence>
<dbReference type="NCBIfam" id="TIGR00553">
    <property type="entry name" value="pabB"/>
    <property type="match status" value="1"/>
</dbReference>
<dbReference type="OrthoDB" id="64220at2759"/>
<dbReference type="Gramene" id="OE9A007842T1">
    <property type="protein sequence ID" value="OE9A007842C1"/>
    <property type="gene ID" value="OE9A007842"/>
</dbReference>
<evidence type="ECO:0000256" key="7">
    <source>
        <dbReference type="ARBA" id="ARBA00022640"/>
    </source>
</evidence>
<dbReference type="PRINTS" id="PR00097">
    <property type="entry name" value="ANTSNTHASEII"/>
</dbReference>
<comment type="subcellular location">
    <subcellularLocation>
        <location evidence="2">Plastid</location>
        <location evidence="2">Chloroplast</location>
    </subcellularLocation>
</comment>
<evidence type="ECO:0000259" key="17">
    <source>
        <dbReference type="Pfam" id="PF00117"/>
    </source>
</evidence>
<dbReference type="AlphaFoldDB" id="A0A8S0QAJ9"/>
<protein>
    <recommendedName>
        <fullName evidence="5">aminodeoxychorismate synthase</fullName>
        <ecNumber evidence="5">2.6.1.85</ecNumber>
    </recommendedName>
    <alternativeName>
        <fullName evidence="13 16">Para-aminobenzoate synthase</fullName>
    </alternativeName>
    <alternativeName>
        <fullName evidence="14">p-aminobenzoic acid synthase</fullName>
    </alternativeName>
</protein>
<comment type="catalytic activity">
    <reaction evidence="1">
        <text>chorismate + L-glutamine = 4-amino-4-deoxychorismate + L-glutamate</text>
        <dbReference type="Rhea" id="RHEA:11672"/>
        <dbReference type="ChEBI" id="CHEBI:29748"/>
        <dbReference type="ChEBI" id="CHEBI:29985"/>
        <dbReference type="ChEBI" id="CHEBI:58359"/>
        <dbReference type="ChEBI" id="CHEBI:58406"/>
        <dbReference type="EC" id="2.6.1.85"/>
    </reaction>
</comment>
<keyword evidence="6" id="KW-0150">Chloroplast</keyword>
<dbReference type="InterPro" id="IPR006221">
    <property type="entry name" value="TrpG/PapA_dom"/>
</dbReference>
<feature type="domain" description="Anthranilate synthase component I N-terminal" evidence="19">
    <location>
        <begin position="415"/>
        <end position="568"/>
    </location>
</feature>
<dbReference type="Gene3D" id="3.40.50.880">
    <property type="match status" value="1"/>
</dbReference>
<dbReference type="InterPro" id="IPR006805">
    <property type="entry name" value="Anth_synth_I_N"/>
</dbReference>
<sequence>MGFILGSFSQISFSCCGIIFQKKNLNLVAPNAFPRVGDSNNKNNTYMCDGIVKKAMVSSHLVPRLLEGSYRGKKQLNDRSKKLEFVRTLLIDNYDSYTYNIYQELSIINGLPPVVIRNDEWSWEEIFIQLYVEKAFDNIVISPGPGSPTCPADIGICLRLLLECIDIPILGVCLGHQALGYVHGAQVVRAPEAVHGRLSDIEHDGCRLFHDIPSGQNSGFKVVRYHSLVIDPQSLPKELIPIAWTSTASTLPYLVPHRSITTRVVCSAQNSLQISPDSLSKTSVNGSPWHFSDFKEMQSGKVLMGLMHTSRPHYGLQFHPESIATCHGQKLFKNFADITKDHWFRLRSSLVPQVQRMFQDVSQADRVVNDLDKRNHVSMSNVINPSHSRSGTKNLRLKWRKIEGLVSQAGGAVNIFSKLFGDQKSENTFWLDSSSMEKSRARFSFMGAKGGSLWKQVTFRLKNPSNMTLKAGGYLLIEDAKGSIRSTFLEDGFFNFLNKELQSFQYDANDYKGLPFDFYGGYIGYIGYDLKVECGIASNRHKSRTPDACLFFSDNLVVIDHHYGDVYILSIVDGNKNDTSWLDDIEQKLLDFKTYPTMKSISEASRVSTDVSFRPGFSTEKSREQYIEDIGKCQKFIKDGESYELCLTTQMRREVGDIDFLGLYLSLREKNPAPYAAWLNFSGENLCICSSSPERFLKLDRNGILEAKPIKGTIARGSTPEEDELLKLQLQYSEKDQAENLMIVDLLRNDLGRVCEPGSVHVPNLMEVESYATVHTMVSTIRGTKQPDISAIDCVKAAFPGGSMTGAPKLRSMEILDSLESCSRGIYSGCIGYFSYNQTFDLNIVIRTIIMHDGEASIGAGGAITALSNASDEYEEMVLKTRAPTEAVMEYERSTISEYTES</sequence>
<dbReference type="GO" id="GO:0046820">
    <property type="term" value="F:4-amino-4-deoxychorismate synthase activity"/>
    <property type="evidence" value="ECO:0007669"/>
    <property type="project" value="UniProtKB-EC"/>
</dbReference>
<dbReference type="PROSITE" id="PS51273">
    <property type="entry name" value="GATASE_TYPE_1"/>
    <property type="match status" value="1"/>
</dbReference>
<evidence type="ECO:0000259" key="19">
    <source>
        <dbReference type="Pfam" id="PF04715"/>
    </source>
</evidence>
<evidence type="ECO:0000256" key="16">
    <source>
        <dbReference type="ARBA" id="ARBA00078510"/>
    </source>
</evidence>
<keyword evidence="9" id="KW-0289">Folate biosynthesis</keyword>
<reference evidence="20 21" key="1">
    <citation type="submission" date="2019-12" db="EMBL/GenBank/DDBJ databases">
        <authorList>
            <person name="Alioto T."/>
            <person name="Alioto T."/>
            <person name="Gomez Garrido J."/>
        </authorList>
    </citation>
    <scope>NUCLEOTIDE SEQUENCE [LARGE SCALE GENOMIC DNA]</scope>
</reference>
<evidence type="ECO:0000256" key="3">
    <source>
        <dbReference type="ARBA" id="ARBA00005009"/>
    </source>
</evidence>
<evidence type="ECO:0000256" key="15">
    <source>
        <dbReference type="ARBA" id="ARBA00060092"/>
    </source>
</evidence>
<evidence type="ECO:0000256" key="2">
    <source>
        <dbReference type="ARBA" id="ARBA00004229"/>
    </source>
</evidence>
<dbReference type="FunFam" id="3.40.50.880:FF:000072">
    <property type="entry name" value="Aminodeoxychorismate synthase, chloroplastic"/>
    <property type="match status" value="1"/>
</dbReference>
<dbReference type="PRINTS" id="PR00099">
    <property type="entry name" value="CPSGATASE"/>
</dbReference>
<comment type="function">
    <text evidence="15">Bifunctional enzyme that catalyzes the biosynthesis of 4-amino-4-deoxychorismate (ADC) from chorismate and glutamine. In the first step, a glutamine amidotransferase generates ammonia that is channelled between the binding sites of glutamine and chorismate and used along with chorismate in the second step, catalyzed by aminodeoxychorismate synthase, to produce ADC. Required for the synthesis of 4-aminobenzoate (PABA), an important component in tetrahydrofolate biosynthesis. Does not possess ADC lyase activity.</text>
</comment>
<dbReference type="InterPro" id="IPR029062">
    <property type="entry name" value="Class_I_gatase-like"/>
</dbReference>
<comment type="similarity">
    <text evidence="4">In the C-terminal section; belongs to the anthranilate synthase component I family.</text>
</comment>
<proteinExistence type="inferred from homology"/>
<gene>
    <name evidence="20" type="ORF">OLEA9_A007842</name>
</gene>
<dbReference type="Proteomes" id="UP000594638">
    <property type="component" value="Unassembled WGS sequence"/>
</dbReference>
<evidence type="ECO:0000256" key="4">
    <source>
        <dbReference type="ARBA" id="ARBA00005970"/>
    </source>
</evidence>
<evidence type="ECO:0000256" key="1">
    <source>
        <dbReference type="ARBA" id="ARBA00001000"/>
    </source>
</evidence>
<evidence type="ECO:0000256" key="10">
    <source>
        <dbReference type="ARBA" id="ARBA00022946"/>
    </source>
</evidence>
<keyword evidence="21" id="KW-1185">Reference proteome</keyword>
<evidence type="ECO:0000256" key="14">
    <source>
        <dbReference type="ARBA" id="ARBA00031904"/>
    </source>
</evidence>
<dbReference type="Pfam" id="PF04715">
    <property type="entry name" value="Anth_synt_I_N"/>
    <property type="match status" value="1"/>
</dbReference>
<feature type="domain" description="Glutamine amidotransferase" evidence="17">
    <location>
        <begin position="298"/>
        <end position="336"/>
    </location>
</feature>
<dbReference type="InterPro" id="IPR019999">
    <property type="entry name" value="Anth_synth_I-like"/>
</dbReference>
<keyword evidence="12" id="KW-0511">Multifunctional enzyme</keyword>
<dbReference type="InterPro" id="IPR015890">
    <property type="entry name" value="Chorismate_C"/>
</dbReference>
<keyword evidence="11" id="KW-0315">Glutamine amidotransferase</keyword>
<evidence type="ECO:0000256" key="8">
    <source>
        <dbReference type="ARBA" id="ARBA00022679"/>
    </source>
</evidence>
<dbReference type="PRINTS" id="PR00096">
    <property type="entry name" value="GATASE"/>
</dbReference>
<dbReference type="InterPro" id="IPR005802">
    <property type="entry name" value="ADC_synth_comp_1"/>
</dbReference>
<dbReference type="InterPro" id="IPR005801">
    <property type="entry name" value="ADC_synthase"/>
</dbReference>
<accession>A0A8S0QAJ9</accession>
<name>A0A8S0QAJ9_OLEEU</name>
<keyword evidence="10" id="KW-0809">Transit peptide</keyword>
<dbReference type="InterPro" id="IPR017926">
    <property type="entry name" value="GATASE"/>
</dbReference>
<dbReference type="PANTHER" id="PTHR11236:SF18">
    <property type="entry name" value="AMINODEOXYCHORISMATE SYNTHASE"/>
    <property type="match status" value="1"/>
</dbReference>
<dbReference type="SUPFAM" id="SSF56322">
    <property type="entry name" value="ADC synthase"/>
    <property type="match status" value="1"/>
</dbReference>
<evidence type="ECO:0000313" key="21">
    <source>
        <dbReference type="Proteomes" id="UP000594638"/>
    </source>
</evidence>
<evidence type="ECO:0000256" key="5">
    <source>
        <dbReference type="ARBA" id="ARBA00013139"/>
    </source>
</evidence>
<dbReference type="SUPFAM" id="SSF52317">
    <property type="entry name" value="Class I glutamine amidotransferase-like"/>
    <property type="match status" value="1"/>
</dbReference>
<dbReference type="EMBL" id="CACTIH010001845">
    <property type="protein sequence ID" value="CAA2965527.1"/>
    <property type="molecule type" value="Genomic_DNA"/>
</dbReference>
<comment type="caution">
    <text evidence="20">The sequence shown here is derived from an EMBL/GenBank/DDBJ whole genome shotgun (WGS) entry which is preliminary data.</text>
</comment>
<keyword evidence="7" id="KW-0934">Plastid</keyword>
<organism evidence="20 21">
    <name type="scientific">Olea europaea subsp. europaea</name>
    <dbReference type="NCBI Taxonomy" id="158383"/>
    <lineage>
        <taxon>Eukaryota</taxon>
        <taxon>Viridiplantae</taxon>
        <taxon>Streptophyta</taxon>
        <taxon>Embryophyta</taxon>
        <taxon>Tracheophyta</taxon>
        <taxon>Spermatophyta</taxon>
        <taxon>Magnoliopsida</taxon>
        <taxon>eudicotyledons</taxon>
        <taxon>Gunneridae</taxon>
        <taxon>Pentapetalae</taxon>
        <taxon>asterids</taxon>
        <taxon>lamiids</taxon>
        <taxon>Lamiales</taxon>
        <taxon>Oleaceae</taxon>
        <taxon>Oleeae</taxon>
        <taxon>Olea</taxon>
    </lineage>
</organism>
<dbReference type="CDD" id="cd01743">
    <property type="entry name" value="GATase1_Anthranilate_Synthase"/>
    <property type="match status" value="1"/>
</dbReference>
<evidence type="ECO:0000259" key="18">
    <source>
        <dbReference type="Pfam" id="PF00425"/>
    </source>
</evidence>
<evidence type="ECO:0000313" key="20">
    <source>
        <dbReference type="EMBL" id="CAA2965527.1"/>
    </source>
</evidence>
<dbReference type="GO" id="GO:0008153">
    <property type="term" value="P:4-aminobenzoate biosynthetic process"/>
    <property type="evidence" value="ECO:0007669"/>
    <property type="project" value="TreeGrafter"/>
</dbReference>
<dbReference type="Gramene" id="OE9A007842T2">
    <property type="protein sequence ID" value="OE9A007842C2"/>
    <property type="gene ID" value="OE9A007842"/>
</dbReference>
<evidence type="ECO:0000256" key="11">
    <source>
        <dbReference type="ARBA" id="ARBA00022962"/>
    </source>
</evidence>
<evidence type="ECO:0000256" key="9">
    <source>
        <dbReference type="ARBA" id="ARBA00022909"/>
    </source>
</evidence>
<evidence type="ECO:0000256" key="6">
    <source>
        <dbReference type="ARBA" id="ARBA00022528"/>
    </source>
</evidence>
<dbReference type="EC" id="2.6.1.85" evidence="5"/>
<dbReference type="GO" id="GO:0000162">
    <property type="term" value="P:L-tryptophan biosynthetic process"/>
    <property type="evidence" value="ECO:0007669"/>
    <property type="project" value="TreeGrafter"/>
</dbReference>
<comment type="pathway">
    <text evidence="3">Cofactor biosynthesis; tetrahydrofolate biosynthesis; 4-aminobenzoate from chorismate: step 1/2.</text>
</comment>
<keyword evidence="8" id="KW-0808">Transferase</keyword>
<feature type="domain" description="Chorismate-utilising enzyme C-terminal" evidence="18">
    <location>
        <begin position="623"/>
        <end position="880"/>
    </location>
</feature>
<dbReference type="GO" id="GO:0009507">
    <property type="term" value="C:chloroplast"/>
    <property type="evidence" value="ECO:0007669"/>
    <property type="project" value="UniProtKB-SubCell"/>
</dbReference>
<evidence type="ECO:0000256" key="12">
    <source>
        <dbReference type="ARBA" id="ARBA00023268"/>
    </source>
</evidence>
<dbReference type="GO" id="GO:0046656">
    <property type="term" value="P:folic acid biosynthetic process"/>
    <property type="evidence" value="ECO:0007669"/>
    <property type="project" value="UniProtKB-KW"/>
</dbReference>
<dbReference type="Pfam" id="PF00425">
    <property type="entry name" value="Chorismate_bind"/>
    <property type="match status" value="1"/>
</dbReference>
<dbReference type="Pfam" id="PF00117">
    <property type="entry name" value="GATase"/>
    <property type="match status" value="2"/>
</dbReference>
<dbReference type="Gene3D" id="3.60.120.10">
    <property type="entry name" value="Anthranilate synthase"/>
    <property type="match status" value="1"/>
</dbReference>
<feature type="domain" description="Glutamine amidotransferase" evidence="17">
    <location>
        <begin position="89"/>
        <end position="250"/>
    </location>
</feature>